<keyword evidence="1" id="KW-0472">Membrane</keyword>
<dbReference type="EMBL" id="LR881183">
    <property type="protein sequence ID" value="CAD5244631.1"/>
    <property type="molecule type" value="Genomic_DNA"/>
</dbReference>
<proteinExistence type="predicted"/>
<evidence type="ECO:0000313" key="3">
    <source>
        <dbReference type="Proteomes" id="UP000516304"/>
    </source>
</evidence>
<evidence type="ECO:0000313" key="2">
    <source>
        <dbReference type="EMBL" id="CAD5244631.1"/>
    </source>
</evidence>
<protein>
    <submittedName>
        <fullName evidence="2">Uncharacterized protein</fullName>
    </submittedName>
</protein>
<keyword evidence="1" id="KW-1133">Transmembrane helix</keyword>
<name>A0A7G2DBV2_9EURY</name>
<reference evidence="2 3" key="1">
    <citation type="submission" date="2020-09" db="EMBL/GenBank/DDBJ databases">
        <authorList>
            <person name="Courtine D."/>
        </authorList>
    </citation>
    <scope>NUCLEOTIDE SEQUENCE [LARGE SCALE GENOMIC DNA]</scope>
    <source>
        <strain evidence="2 3">IRI35c</strain>
    </source>
</reference>
<evidence type="ECO:0000256" key="1">
    <source>
        <dbReference type="SAM" id="Phobius"/>
    </source>
</evidence>
<gene>
    <name evidence="2" type="ORF">TIRI35C_1477</name>
</gene>
<dbReference type="RefSeq" id="WP_188202343.1">
    <property type="nucleotide sequence ID" value="NZ_LR881183.1"/>
</dbReference>
<accession>A0A7G2DBV2</accession>
<feature type="transmembrane region" description="Helical" evidence="1">
    <location>
        <begin position="25"/>
        <end position="44"/>
    </location>
</feature>
<feature type="transmembrane region" description="Helical" evidence="1">
    <location>
        <begin position="56"/>
        <end position="76"/>
    </location>
</feature>
<keyword evidence="1" id="KW-0812">Transmembrane</keyword>
<organism evidence="2 3">
    <name type="scientific">Thermococcus camini</name>
    <dbReference type="NCBI Taxonomy" id="2016373"/>
    <lineage>
        <taxon>Archaea</taxon>
        <taxon>Methanobacteriati</taxon>
        <taxon>Methanobacteriota</taxon>
        <taxon>Thermococci</taxon>
        <taxon>Thermococcales</taxon>
        <taxon>Thermococcaceae</taxon>
        <taxon>Thermococcus</taxon>
    </lineage>
</organism>
<dbReference type="Proteomes" id="UP000516304">
    <property type="component" value="Chromosome TIRI35C"/>
</dbReference>
<dbReference type="KEGG" id="tcq:TIRI35C_1477"/>
<dbReference type="GeneID" id="58919219"/>
<keyword evidence="3" id="KW-1185">Reference proteome</keyword>
<sequence length="114" mass="12344">MKRLALATLLLSINGVLLLYYAYSWGSLVYLAFALLSLVLAYGVGMENRTAVKVALIYAAIEFFFALLFLIAGNLFSAIDAAISFFILHDILGYIKVVVPEEGEEESEAGVGDG</sequence>
<dbReference type="AlphaFoldDB" id="A0A7G2DBV2"/>